<evidence type="ECO:0000313" key="5">
    <source>
        <dbReference type="EMBL" id="THH02631.1"/>
    </source>
</evidence>
<comment type="caution">
    <text evidence="5">The sequence shown here is derived from an EMBL/GenBank/DDBJ whole genome shotgun (WGS) entry which is preliminary data.</text>
</comment>
<keyword evidence="6" id="KW-1185">Reference proteome</keyword>
<gene>
    <name evidence="5" type="ORF">EW145_g6727</name>
</gene>
<comment type="subcellular location">
    <subcellularLocation>
        <location evidence="1">Host cell</location>
    </subcellularLocation>
    <subcellularLocation>
        <location evidence="2">Secreted</location>
    </subcellularLocation>
</comment>
<name>A0A4S4KW64_9AGAM</name>
<dbReference type="GO" id="GO:0005576">
    <property type="term" value="C:extracellular region"/>
    <property type="evidence" value="ECO:0007669"/>
    <property type="project" value="UniProtKB-SubCell"/>
</dbReference>
<dbReference type="Pfam" id="PF20147">
    <property type="entry name" value="Crinkler"/>
    <property type="match status" value="1"/>
</dbReference>
<protein>
    <recommendedName>
        <fullName evidence="4">Crinkler effector protein N-terminal domain-containing protein</fullName>
    </recommendedName>
</protein>
<keyword evidence="3" id="KW-0964">Secreted</keyword>
<dbReference type="InterPro" id="IPR045379">
    <property type="entry name" value="Crinkler_N"/>
</dbReference>
<evidence type="ECO:0000256" key="2">
    <source>
        <dbReference type="ARBA" id="ARBA00004613"/>
    </source>
</evidence>
<organism evidence="5 6">
    <name type="scientific">Phellinidium pouzarii</name>
    <dbReference type="NCBI Taxonomy" id="167371"/>
    <lineage>
        <taxon>Eukaryota</taxon>
        <taxon>Fungi</taxon>
        <taxon>Dikarya</taxon>
        <taxon>Basidiomycota</taxon>
        <taxon>Agaricomycotina</taxon>
        <taxon>Agaricomycetes</taxon>
        <taxon>Hymenochaetales</taxon>
        <taxon>Hymenochaetaceae</taxon>
        <taxon>Phellinidium</taxon>
    </lineage>
</organism>
<dbReference type="GO" id="GO:0043657">
    <property type="term" value="C:host cell"/>
    <property type="evidence" value="ECO:0007669"/>
    <property type="project" value="UniProtKB-SubCell"/>
</dbReference>
<reference evidence="5 6" key="1">
    <citation type="submission" date="2019-02" db="EMBL/GenBank/DDBJ databases">
        <title>Genome sequencing of the rare red list fungi Phellinidium pouzarii.</title>
        <authorList>
            <person name="Buettner E."/>
            <person name="Kellner H."/>
        </authorList>
    </citation>
    <scope>NUCLEOTIDE SEQUENCE [LARGE SCALE GENOMIC DNA]</scope>
    <source>
        <strain evidence="5 6">DSM 108285</strain>
    </source>
</reference>
<sequence length="116" mass="13132">MSNETLTLQCLVYGGRDPIKHIFPVEIARTKTVGQLKDEIKAKKPAFANIAADDLLLWKAEIDANDTKHFEKELSEYQFNSDDELLPLMRLTVLFLNPPKEDILHILVKAPSSPSE</sequence>
<dbReference type="OrthoDB" id="2427869at2759"/>
<evidence type="ECO:0000313" key="6">
    <source>
        <dbReference type="Proteomes" id="UP000308199"/>
    </source>
</evidence>
<dbReference type="AlphaFoldDB" id="A0A4S4KW64"/>
<proteinExistence type="predicted"/>
<evidence type="ECO:0000256" key="3">
    <source>
        <dbReference type="ARBA" id="ARBA00022525"/>
    </source>
</evidence>
<evidence type="ECO:0000256" key="1">
    <source>
        <dbReference type="ARBA" id="ARBA00004340"/>
    </source>
</evidence>
<dbReference type="EMBL" id="SGPK01000544">
    <property type="protein sequence ID" value="THH02631.1"/>
    <property type="molecule type" value="Genomic_DNA"/>
</dbReference>
<accession>A0A4S4KW64</accession>
<evidence type="ECO:0000259" key="4">
    <source>
        <dbReference type="Pfam" id="PF20147"/>
    </source>
</evidence>
<dbReference type="Proteomes" id="UP000308199">
    <property type="component" value="Unassembled WGS sequence"/>
</dbReference>
<feature type="domain" description="Crinkler effector protein N-terminal" evidence="4">
    <location>
        <begin position="6"/>
        <end position="109"/>
    </location>
</feature>